<dbReference type="InterPro" id="IPR028889">
    <property type="entry name" value="USP"/>
</dbReference>
<dbReference type="InterPro" id="IPR018200">
    <property type="entry name" value="USP_CS"/>
</dbReference>
<dbReference type="Gene3D" id="2.60.210.10">
    <property type="entry name" value="Apoptosis, Tumor Necrosis Factor Receptor Associated Protein 2, Chain A"/>
    <property type="match status" value="1"/>
</dbReference>
<evidence type="ECO:0000256" key="6">
    <source>
        <dbReference type="ARBA" id="ARBA00022801"/>
    </source>
</evidence>
<dbReference type="PROSITE" id="PS50235">
    <property type="entry name" value="USP_3"/>
    <property type="match status" value="1"/>
</dbReference>
<dbReference type="VEuPathDB" id="FungiDB:C5L36_0B05200"/>
<dbReference type="InterPro" id="IPR029346">
    <property type="entry name" value="USP_C"/>
</dbReference>
<comment type="catalytic activity">
    <reaction evidence="1">
        <text>Thiol-dependent hydrolysis of ester, thioester, amide, peptide and isopeptide bonds formed by the C-terminal Gly of ubiquitin (a 76-residue protein attached to proteins as an intracellular targeting signal).</text>
        <dbReference type="EC" id="3.4.19.12"/>
    </reaction>
</comment>
<dbReference type="Gene3D" id="3.10.20.90">
    <property type="entry name" value="Phosphatidylinositol 3-kinase Catalytic Subunit, Chain A, domain 1"/>
    <property type="match status" value="1"/>
</dbReference>
<dbReference type="EMBL" id="NHMM01000005">
    <property type="protein sequence ID" value="OUT21496.1"/>
    <property type="molecule type" value="Genomic_DNA"/>
</dbReference>
<dbReference type="GO" id="GO:0004843">
    <property type="term" value="F:cysteine-type deubiquitinase activity"/>
    <property type="evidence" value="ECO:0007669"/>
    <property type="project" value="UniProtKB-EC"/>
</dbReference>
<sequence>MSTIKPKEVANDSEPVDDGTRELRLHHPQNKSDMDVTYGNDNNEDENVPDGHDPEEEENDEDDEDDEDDEEEKNNGNGSDSSGDSIIETDPFDYDKSKQIKLIELDEKLKAKLDEGVDTLVEACPKGLDSIVQHFTFQIANIESMLAQPDTYLSEPVQIGGYRFNLMIVVRKGQDRILSAYLKGRPVDEKENEIWSFPVHFAFNVWDADDITCHKVNFSKFRFSQRVDDWGFVKFLDSKFPTDEKFFRKNKVNITVYVRVIDDYTNCLYSNYVDYDSKKSTGFVGIENQGATCYLNSLLQSYYFTKVFRKKVYKIPTDDEIKLEMDSYEDYKHQHKTVSLALQRIFYRLQTSNVAINSLELTHSFGWTTADAFTQHDVQELNRILMDRLETKMKGTEIDGCLNDIFVGKMKSFIRCVNVDYESSRTEDFWDIQLNVKGLKDIKESFDNYVELELLDGENKYDASGFGLQDAEKGVIFESFPDVLHIQLKRYEYDFETDNMVKIHDRYEFFDEIDLKPYLDKTSPGYEDENWNYKLHCVLVHQGDVSGGHYYAMIKPTEKDEWYKFDDDIVTRVTPYTVFEDGFGCGPPKNIDRSMTREEYQNYIIKHHTSAYMLVYFRESKIPHVLADVEEADVPEHVKQQIKYENQEDAKIKKEREEMHLYINFKIFTDETFAKYQGFDLGPDEDNLQHFNEDLFDDGSFPIKLKLLKTQAWESIYETICKFSNKDPKVFANKLRLWSISKRSNNTYRPERPIESMVSDIDNQTIESIALLLENGTSRRKYAGSNVPVVLSLYLEDACRDLKYLASQCGGIPKGLQDYEERLESLVIVANKKCDASLEPIGDDSNILIMVKLFDQRKQTLKGVSHIVLPSDAKIDFIAKFLQLVFNVDDGEQISFIEEISFSQRVRVRTDLSLYQNEISSGDIVCASFDDDQDKELQFQDAESYYAFLETRVHFYISPLKRIDEDEEDFVFVETDPSKVAASDSIIDIWISSNSSYLDICTFIGKEVGISPEYIKLSVLSNGNKTDLKSDFNFSTALQGFTKNSALKLYYETLNIPLKSFESMQLYRIYWVGNGICKEEKHDFYLPSSSTLEDVVSKLQSKLKSEIDLNAVFCWVPDRQHKIKRIVKLEDSIDNHDVLIVGLFPQYKELFFNDSRDVILIAGFQCYSSIENTHGLPFVFDLVKGEKLPETYVRLHKLLGLSGKEFNSARIGITNSSVVEFIDKNNPASNSIELFNYFENGKYMLVIDHLDRKGRRSSHHSSIMIR</sequence>
<dbReference type="InterPro" id="IPR038765">
    <property type="entry name" value="Papain-like_cys_pep_sf"/>
</dbReference>
<evidence type="ECO:0000256" key="2">
    <source>
        <dbReference type="ARBA" id="ARBA00009085"/>
    </source>
</evidence>
<dbReference type="GO" id="GO:0006508">
    <property type="term" value="P:proteolysis"/>
    <property type="evidence" value="ECO:0007669"/>
    <property type="project" value="UniProtKB-KW"/>
</dbReference>
<feature type="domain" description="MATH" evidence="9">
    <location>
        <begin position="132"/>
        <end position="258"/>
    </location>
</feature>
<feature type="compositionally biased region" description="Low complexity" evidence="8">
    <location>
        <begin position="75"/>
        <end position="85"/>
    </location>
</feature>
<dbReference type="Pfam" id="PF00443">
    <property type="entry name" value="UCH"/>
    <property type="match status" value="1"/>
</dbReference>
<dbReference type="PROSITE" id="PS00973">
    <property type="entry name" value="USP_2"/>
    <property type="match status" value="1"/>
</dbReference>
<dbReference type="Pfam" id="PF12436">
    <property type="entry name" value="USP7_ICP0_bdg"/>
    <property type="match status" value="1"/>
</dbReference>
<feature type="domain" description="USP" evidence="10">
    <location>
        <begin position="284"/>
        <end position="619"/>
    </location>
</feature>
<evidence type="ECO:0000256" key="4">
    <source>
        <dbReference type="ARBA" id="ARBA00022670"/>
    </source>
</evidence>
<evidence type="ECO:0000256" key="8">
    <source>
        <dbReference type="SAM" id="MobiDB-lite"/>
    </source>
</evidence>
<dbReference type="GO" id="GO:0005829">
    <property type="term" value="C:cytosol"/>
    <property type="evidence" value="ECO:0007669"/>
    <property type="project" value="TreeGrafter"/>
</dbReference>
<dbReference type="FunFam" id="3.90.70.10:FF:000044">
    <property type="entry name" value="Ubiquitin carboxyl-terminal hydrolase 13"/>
    <property type="match status" value="1"/>
</dbReference>
<evidence type="ECO:0000256" key="1">
    <source>
        <dbReference type="ARBA" id="ARBA00000707"/>
    </source>
</evidence>
<dbReference type="GO" id="GO:0031647">
    <property type="term" value="P:regulation of protein stability"/>
    <property type="evidence" value="ECO:0007669"/>
    <property type="project" value="TreeGrafter"/>
</dbReference>
<dbReference type="Pfam" id="PF14533">
    <property type="entry name" value="USP7_C2"/>
    <property type="match status" value="1"/>
</dbReference>
<dbReference type="PROSITE" id="PS50144">
    <property type="entry name" value="MATH"/>
    <property type="match status" value="1"/>
</dbReference>
<evidence type="ECO:0000259" key="9">
    <source>
        <dbReference type="PROSITE" id="PS50144"/>
    </source>
</evidence>
<feature type="compositionally biased region" description="Acidic residues" evidence="8">
    <location>
        <begin position="42"/>
        <end position="72"/>
    </location>
</feature>
<keyword evidence="4" id="KW-0645">Protease</keyword>
<comment type="similarity">
    <text evidence="2">Belongs to the peptidase C19 family.</text>
</comment>
<protein>
    <recommendedName>
        <fullName evidence="3">ubiquitinyl hydrolase 1</fullName>
        <ecNumber evidence="3">3.4.19.12</ecNumber>
    </recommendedName>
</protein>
<evidence type="ECO:0000256" key="7">
    <source>
        <dbReference type="ARBA" id="ARBA00022807"/>
    </source>
</evidence>
<dbReference type="InterPro" id="IPR050164">
    <property type="entry name" value="Peptidase_C19"/>
</dbReference>
<reference evidence="11 12" key="1">
    <citation type="submission" date="2017-05" db="EMBL/GenBank/DDBJ databases">
        <title>The Genome Sequence of Candida krusei Ckrusei653.</title>
        <authorList>
            <person name="Cuomo C."/>
            <person name="Forche A."/>
            <person name="Young S."/>
            <person name="Abouelleil A."/>
            <person name="Cao P."/>
            <person name="Chapman S."/>
            <person name="Cusick C."/>
            <person name="Shea T."/>
            <person name="Nusbaum C."/>
            <person name="Birren B."/>
        </authorList>
    </citation>
    <scope>NUCLEOTIDE SEQUENCE [LARGE SCALE GENOMIC DNA]</scope>
    <source>
        <strain evidence="11 12">Ckrusei653</strain>
    </source>
</reference>
<accession>A0A1Z8JLM6</accession>
<dbReference type="PANTHER" id="PTHR24006">
    <property type="entry name" value="UBIQUITIN CARBOXYL-TERMINAL HYDROLASE"/>
    <property type="match status" value="1"/>
</dbReference>
<evidence type="ECO:0000313" key="11">
    <source>
        <dbReference type="EMBL" id="OUT21496.1"/>
    </source>
</evidence>
<dbReference type="PANTHER" id="PTHR24006:SF644">
    <property type="entry name" value="UBIQUITIN CARBOXYL-TERMINAL HYDROLASE 7"/>
    <property type="match status" value="1"/>
</dbReference>
<feature type="compositionally biased region" description="Basic and acidic residues" evidence="8">
    <location>
        <begin position="18"/>
        <end position="34"/>
    </location>
</feature>
<dbReference type="Gene3D" id="3.90.70.10">
    <property type="entry name" value="Cysteine proteinases"/>
    <property type="match status" value="1"/>
</dbReference>
<evidence type="ECO:0000256" key="5">
    <source>
        <dbReference type="ARBA" id="ARBA00022786"/>
    </source>
</evidence>
<dbReference type="EC" id="3.4.19.12" evidence="3"/>
<dbReference type="Proteomes" id="UP000195871">
    <property type="component" value="Unassembled WGS sequence"/>
</dbReference>
<evidence type="ECO:0000259" key="10">
    <source>
        <dbReference type="PROSITE" id="PS50235"/>
    </source>
</evidence>
<dbReference type="GO" id="GO:0005634">
    <property type="term" value="C:nucleus"/>
    <property type="evidence" value="ECO:0007669"/>
    <property type="project" value="TreeGrafter"/>
</dbReference>
<comment type="caution">
    <text evidence="11">The sequence shown here is derived from an EMBL/GenBank/DDBJ whole genome shotgun (WGS) entry which is preliminary data.</text>
</comment>
<keyword evidence="7" id="KW-0788">Thiol protease</keyword>
<dbReference type="InterPro" id="IPR002083">
    <property type="entry name" value="MATH/TRAF_dom"/>
</dbReference>
<keyword evidence="5" id="KW-0833">Ubl conjugation pathway</keyword>
<dbReference type="SUPFAM" id="SSF54001">
    <property type="entry name" value="Cysteine proteinases"/>
    <property type="match status" value="1"/>
</dbReference>
<dbReference type="SUPFAM" id="SSF49599">
    <property type="entry name" value="TRAF domain-like"/>
    <property type="match status" value="1"/>
</dbReference>
<evidence type="ECO:0000313" key="12">
    <source>
        <dbReference type="Proteomes" id="UP000195871"/>
    </source>
</evidence>
<dbReference type="GO" id="GO:0016579">
    <property type="term" value="P:protein deubiquitination"/>
    <property type="evidence" value="ECO:0007669"/>
    <property type="project" value="InterPro"/>
</dbReference>
<dbReference type="InterPro" id="IPR024729">
    <property type="entry name" value="USP7_ICP0-binding_dom"/>
</dbReference>
<dbReference type="Pfam" id="PF22486">
    <property type="entry name" value="MATH_2"/>
    <property type="match status" value="1"/>
</dbReference>
<organism evidence="11 12">
    <name type="scientific">Pichia kudriavzevii</name>
    <name type="common">Yeast</name>
    <name type="synonym">Issatchenkia orientalis</name>
    <dbReference type="NCBI Taxonomy" id="4909"/>
    <lineage>
        <taxon>Eukaryota</taxon>
        <taxon>Fungi</taxon>
        <taxon>Dikarya</taxon>
        <taxon>Ascomycota</taxon>
        <taxon>Saccharomycotina</taxon>
        <taxon>Pichiomycetes</taxon>
        <taxon>Pichiales</taxon>
        <taxon>Pichiaceae</taxon>
        <taxon>Pichia</taxon>
    </lineage>
</organism>
<dbReference type="PROSITE" id="PS00972">
    <property type="entry name" value="USP_1"/>
    <property type="match status" value="1"/>
</dbReference>
<keyword evidence="6" id="KW-0378">Hydrolase</keyword>
<feature type="region of interest" description="Disordered" evidence="8">
    <location>
        <begin position="1"/>
        <end position="91"/>
    </location>
</feature>
<dbReference type="InterPro" id="IPR008974">
    <property type="entry name" value="TRAF-like"/>
</dbReference>
<dbReference type="AlphaFoldDB" id="A0A1Z8JLM6"/>
<name>A0A1Z8JLM6_PICKU</name>
<dbReference type="CDD" id="cd02659">
    <property type="entry name" value="peptidase_C19C"/>
    <property type="match status" value="1"/>
</dbReference>
<dbReference type="InterPro" id="IPR001394">
    <property type="entry name" value="Peptidase_C19_UCH"/>
</dbReference>
<proteinExistence type="inferred from homology"/>
<gene>
    <name evidence="11" type="ORF">CAS74_003615</name>
</gene>
<evidence type="ECO:0000256" key="3">
    <source>
        <dbReference type="ARBA" id="ARBA00012759"/>
    </source>
</evidence>
<feature type="compositionally biased region" description="Basic and acidic residues" evidence="8">
    <location>
        <begin position="1"/>
        <end position="10"/>
    </location>
</feature>